<dbReference type="EMBL" id="SJPG01000001">
    <property type="protein sequence ID" value="TWT60597.1"/>
    <property type="molecule type" value="Genomic_DNA"/>
</dbReference>
<protein>
    <recommendedName>
        <fullName evidence="4">Carboxypeptidase regulatory-like domain-containing protein</fullName>
    </recommendedName>
</protein>
<evidence type="ECO:0000313" key="2">
    <source>
        <dbReference type="EMBL" id="TWT60597.1"/>
    </source>
</evidence>
<proteinExistence type="predicted"/>
<dbReference type="AlphaFoldDB" id="A0A5C5XBP9"/>
<keyword evidence="3" id="KW-1185">Reference proteome</keyword>
<organism evidence="2 3">
    <name type="scientific">Rubinisphaera italica</name>
    <dbReference type="NCBI Taxonomy" id="2527969"/>
    <lineage>
        <taxon>Bacteria</taxon>
        <taxon>Pseudomonadati</taxon>
        <taxon>Planctomycetota</taxon>
        <taxon>Planctomycetia</taxon>
        <taxon>Planctomycetales</taxon>
        <taxon>Planctomycetaceae</taxon>
        <taxon>Rubinisphaera</taxon>
    </lineage>
</organism>
<evidence type="ECO:0008006" key="4">
    <source>
        <dbReference type="Google" id="ProtNLM"/>
    </source>
</evidence>
<evidence type="ECO:0000256" key="1">
    <source>
        <dbReference type="SAM" id="SignalP"/>
    </source>
</evidence>
<name>A0A5C5XBP9_9PLAN</name>
<dbReference type="OrthoDB" id="289368at2"/>
<sequence precursor="true">MKLLSKLIPIACLLVIAGCGGGDVETIETAAFKGTVTLDGSPLEKGIIQFRPGKDASGQPLRGQMTEATINAGQYELPSDKGAVVGENAVLISATKVVGKEMADGEEIDKVEQYLPAKYNSETTLSVNVTPEDTEHNFELSTK</sequence>
<gene>
    <name evidence="2" type="ORF">Pan54_13110</name>
</gene>
<dbReference type="RefSeq" id="WP_146502695.1">
    <property type="nucleotide sequence ID" value="NZ_SJPG01000001.1"/>
</dbReference>
<reference evidence="2 3" key="1">
    <citation type="submission" date="2019-02" db="EMBL/GenBank/DDBJ databases">
        <title>Deep-cultivation of Planctomycetes and their phenomic and genomic characterization uncovers novel biology.</title>
        <authorList>
            <person name="Wiegand S."/>
            <person name="Jogler M."/>
            <person name="Boedeker C."/>
            <person name="Pinto D."/>
            <person name="Vollmers J."/>
            <person name="Rivas-Marin E."/>
            <person name="Kohn T."/>
            <person name="Peeters S.H."/>
            <person name="Heuer A."/>
            <person name="Rast P."/>
            <person name="Oberbeckmann S."/>
            <person name="Bunk B."/>
            <person name="Jeske O."/>
            <person name="Meyerdierks A."/>
            <person name="Storesund J.E."/>
            <person name="Kallscheuer N."/>
            <person name="Luecker S."/>
            <person name="Lage O.M."/>
            <person name="Pohl T."/>
            <person name="Merkel B.J."/>
            <person name="Hornburger P."/>
            <person name="Mueller R.-W."/>
            <person name="Bruemmer F."/>
            <person name="Labrenz M."/>
            <person name="Spormann A.M."/>
            <person name="Op Den Camp H."/>
            <person name="Overmann J."/>
            <person name="Amann R."/>
            <person name="Jetten M.S.M."/>
            <person name="Mascher T."/>
            <person name="Medema M.H."/>
            <person name="Devos D.P."/>
            <person name="Kaster A.-K."/>
            <person name="Ovreas L."/>
            <person name="Rohde M."/>
            <person name="Galperin M.Y."/>
            <person name="Jogler C."/>
        </authorList>
    </citation>
    <scope>NUCLEOTIDE SEQUENCE [LARGE SCALE GENOMIC DNA]</scope>
    <source>
        <strain evidence="2 3">Pan54</strain>
    </source>
</reference>
<feature type="chain" id="PRO_5022739116" description="Carboxypeptidase regulatory-like domain-containing protein" evidence="1">
    <location>
        <begin position="22"/>
        <end position="143"/>
    </location>
</feature>
<comment type="caution">
    <text evidence="2">The sequence shown here is derived from an EMBL/GenBank/DDBJ whole genome shotgun (WGS) entry which is preliminary data.</text>
</comment>
<dbReference type="Proteomes" id="UP000316095">
    <property type="component" value="Unassembled WGS sequence"/>
</dbReference>
<keyword evidence="1" id="KW-0732">Signal</keyword>
<dbReference type="PROSITE" id="PS51257">
    <property type="entry name" value="PROKAR_LIPOPROTEIN"/>
    <property type="match status" value="1"/>
</dbReference>
<accession>A0A5C5XBP9</accession>
<evidence type="ECO:0000313" key="3">
    <source>
        <dbReference type="Proteomes" id="UP000316095"/>
    </source>
</evidence>
<feature type="signal peptide" evidence="1">
    <location>
        <begin position="1"/>
        <end position="21"/>
    </location>
</feature>